<feature type="region of interest" description="Disordered" evidence="1">
    <location>
        <begin position="139"/>
        <end position="168"/>
    </location>
</feature>
<feature type="compositionally biased region" description="Polar residues" evidence="1">
    <location>
        <begin position="1"/>
        <end position="10"/>
    </location>
</feature>
<name>A0ABD0TY27_DENTH</name>
<feature type="compositionally biased region" description="Basic and acidic residues" evidence="1">
    <location>
        <begin position="11"/>
        <end position="37"/>
    </location>
</feature>
<dbReference type="EMBL" id="JANQDX010000019">
    <property type="protein sequence ID" value="KAL0904641.1"/>
    <property type="molecule type" value="Genomic_DNA"/>
</dbReference>
<organism evidence="2 3">
    <name type="scientific">Dendrobium thyrsiflorum</name>
    <name type="common">Pinecone-like raceme dendrobium</name>
    <name type="synonym">Orchid</name>
    <dbReference type="NCBI Taxonomy" id="117978"/>
    <lineage>
        <taxon>Eukaryota</taxon>
        <taxon>Viridiplantae</taxon>
        <taxon>Streptophyta</taxon>
        <taxon>Embryophyta</taxon>
        <taxon>Tracheophyta</taxon>
        <taxon>Spermatophyta</taxon>
        <taxon>Magnoliopsida</taxon>
        <taxon>Liliopsida</taxon>
        <taxon>Asparagales</taxon>
        <taxon>Orchidaceae</taxon>
        <taxon>Epidendroideae</taxon>
        <taxon>Malaxideae</taxon>
        <taxon>Dendrobiinae</taxon>
        <taxon>Dendrobium</taxon>
    </lineage>
</organism>
<accession>A0ABD0TY27</accession>
<protein>
    <submittedName>
        <fullName evidence="2">Uncharacterized protein</fullName>
    </submittedName>
</protein>
<evidence type="ECO:0000313" key="3">
    <source>
        <dbReference type="Proteomes" id="UP001552299"/>
    </source>
</evidence>
<gene>
    <name evidence="2" type="ORF">M5K25_026770</name>
</gene>
<proteinExistence type="predicted"/>
<evidence type="ECO:0000256" key="1">
    <source>
        <dbReference type="SAM" id="MobiDB-lite"/>
    </source>
</evidence>
<sequence>MKNKALNSNKTRTEAKCGTRPKDDKMEEANKRSLDTLEQAKQKNSICTPMRDLTYFARTLVPCLPSTDLFRFGYRSNDYNPRLLPSLGGITKCGLLASPPNPTTLKRDAIGPKLAMLGCISKSNHPFTNYTINKNNERRKGMPPLIIRGRNGKDTSIHKEPRSAEDDRYDSDACEHVLLITAIQEVLKAGSEAASASCAAVATGHFMFSSSSLPPLLIRSL</sequence>
<reference evidence="2 3" key="1">
    <citation type="journal article" date="2024" name="Plant Biotechnol. J.">
        <title>Dendrobium thyrsiflorum genome and its molecular insights into genes involved in important horticultural traits.</title>
        <authorList>
            <person name="Chen B."/>
            <person name="Wang J.Y."/>
            <person name="Zheng P.J."/>
            <person name="Li K.L."/>
            <person name="Liang Y.M."/>
            <person name="Chen X.F."/>
            <person name="Zhang C."/>
            <person name="Zhao X."/>
            <person name="He X."/>
            <person name="Zhang G.Q."/>
            <person name="Liu Z.J."/>
            <person name="Xu Q."/>
        </authorList>
    </citation>
    <scope>NUCLEOTIDE SEQUENCE [LARGE SCALE GENOMIC DNA]</scope>
    <source>
        <strain evidence="2">GZMU011</strain>
    </source>
</reference>
<dbReference type="Proteomes" id="UP001552299">
    <property type="component" value="Unassembled WGS sequence"/>
</dbReference>
<comment type="caution">
    <text evidence="2">The sequence shown here is derived from an EMBL/GenBank/DDBJ whole genome shotgun (WGS) entry which is preliminary data.</text>
</comment>
<evidence type="ECO:0000313" key="2">
    <source>
        <dbReference type="EMBL" id="KAL0904641.1"/>
    </source>
</evidence>
<dbReference type="AlphaFoldDB" id="A0ABD0TY27"/>
<keyword evidence="3" id="KW-1185">Reference proteome</keyword>
<feature type="compositionally biased region" description="Basic and acidic residues" evidence="1">
    <location>
        <begin position="151"/>
        <end position="168"/>
    </location>
</feature>
<feature type="region of interest" description="Disordered" evidence="1">
    <location>
        <begin position="1"/>
        <end position="37"/>
    </location>
</feature>